<dbReference type="PANTHER" id="PTHR42830:SF2">
    <property type="entry name" value="OSMC_OHR FAMILY PROTEIN"/>
    <property type="match status" value="1"/>
</dbReference>
<evidence type="ECO:0000313" key="1">
    <source>
        <dbReference type="EMBL" id="AOS63002.1"/>
    </source>
</evidence>
<protein>
    <submittedName>
        <fullName evidence="1">Redox protein, regulator of disulfide bond formation</fullName>
    </submittedName>
</protein>
<sequence length="158" mass="17150">MGRKHDYEITVQWTGNSGPGTSGYRAYSRDHDITASGKTTIQASADPAFVGDPQRWNPEDLLVASLSECHMLSYLSLCSREGVVVVDYTDTARGTMEESARTGGRFVEVVLAPVVTVAEAGLVAKAEELHERAHEVCFIANSVNFPVRHTPTIRVEGA</sequence>
<proteinExistence type="predicted"/>
<organism evidence="1 2">
    <name type="scientific">Actinoalloteichus hymeniacidonis</name>
    <dbReference type="NCBI Taxonomy" id="340345"/>
    <lineage>
        <taxon>Bacteria</taxon>
        <taxon>Bacillati</taxon>
        <taxon>Actinomycetota</taxon>
        <taxon>Actinomycetes</taxon>
        <taxon>Pseudonocardiales</taxon>
        <taxon>Pseudonocardiaceae</taxon>
        <taxon>Actinoalloteichus</taxon>
    </lineage>
</organism>
<dbReference type="KEGG" id="ahm:TL08_10940"/>
<accession>A0AAC9MYH8</accession>
<reference evidence="2" key="1">
    <citation type="submission" date="2016-03" db="EMBL/GenBank/DDBJ databases">
        <title>Complete genome sequence of the type strain Actinoalloteichus hymeniacidonis DSM 45092.</title>
        <authorList>
            <person name="Schaffert L."/>
            <person name="Albersmeier A."/>
            <person name="Winkler A."/>
            <person name="Kalinowski J."/>
            <person name="Zotchev S."/>
            <person name="Ruckert C."/>
        </authorList>
    </citation>
    <scope>NUCLEOTIDE SEQUENCE [LARGE SCALE GENOMIC DNA]</scope>
    <source>
        <strain evidence="2">HPA177(T) (DSM 45092(T))</strain>
    </source>
</reference>
<dbReference type="AlphaFoldDB" id="A0AAC9MYH8"/>
<dbReference type="Proteomes" id="UP000095210">
    <property type="component" value="Chromosome"/>
</dbReference>
<dbReference type="EMBL" id="CP014859">
    <property type="protein sequence ID" value="AOS63002.1"/>
    <property type="molecule type" value="Genomic_DNA"/>
</dbReference>
<keyword evidence="2" id="KW-1185">Reference proteome</keyword>
<dbReference type="Pfam" id="PF02566">
    <property type="entry name" value="OsmC"/>
    <property type="match status" value="1"/>
</dbReference>
<name>A0AAC9MYH8_9PSEU</name>
<dbReference type="PANTHER" id="PTHR42830">
    <property type="entry name" value="OSMOTICALLY INDUCIBLE FAMILY PROTEIN"/>
    <property type="match status" value="1"/>
</dbReference>
<dbReference type="SUPFAM" id="SSF82784">
    <property type="entry name" value="OsmC-like"/>
    <property type="match status" value="1"/>
</dbReference>
<dbReference type="InterPro" id="IPR003718">
    <property type="entry name" value="OsmC/Ohr_fam"/>
</dbReference>
<evidence type="ECO:0000313" key="2">
    <source>
        <dbReference type="Proteomes" id="UP000095210"/>
    </source>
</evidence>
<gene>
    <name evidence="1" type="ORF">TL08_10940</name>
</gene>
<dbReference type="RefSeq" id="WP_069848598.1">
    <property type="nucleotide sequence ID" value="NZ_CP014859.1"/>
</dbReference>
<dbReference type="Gene3D" id="3.30.300.20">
    <property type="match status" value="1"/>
</dbReference>
<dbReference type="InterPro" id="IPR036102">
    <property type="entry name" value="OsmC/Ohrsf"/>
</dbReference>
<dbReference type="InterPro" id="IPR052707">
    <property type="entry name" value="OsmC_Ohr_Peroxiredoxin"/>
</dbReference>
<dbReference type="InterPro" id="IPR015946">
    <property type="entry name" value="KH_dom-like_a/b"/>
</dbReference>